<keyword evidence="9" id="KW-0812">Transmembrane</keyword>
<dbReference type="Gene3D" id="3.40.50.2300">
    <property type="match status" value="1"/>
</dbReference>
<dbReference type="CDD" id="cd00130">
    <property type="entry name" value="PAS"/>
    <property type="match status" value="1"/>
</dbReference>
<evidence type="ECO:0000256" key="1">
    <source>
        <dbReference type="ARBA" id="ARBA00000085"/>
    </source>
</evidence>
<dbReference type="PROSITE" id="PS50112">
    <property type="entry name" value="PAS"/>
    <property type="match status" value="1"/>
</dbReference>
<dbReference type="KEGG" id="ote:Oter_4428"/>
<evidence type="ECO:0000313" key="13">
    <source>
        <dbReference type="EMBL" id="ACB77699.1"/>
    </source>
</evidence>
<dbReference type="SMART" id="SM00387">
    <property type="entry name" value="HATPase_c"/>
    <property type="match status" value="1"/>
</dbReference>
<gene>
    <name evidence="13" type="ordered locus">Oter_4428</name>
</gene>
<dbReference type="HOGENOM" id="CLU_000445_114_51_0"/>
<feature type="domain" description="Response regulatory" evidence="11">
    <location>
        <begin position="496"/>
        <end position="612"/>
    </location>
</feature>
<dbReference type="Pfam" id="PF00072">
    <property type="entry name" value="Response_reg"/>
    <property type="match status" value="1"/>
</dbReference>
<evidence type="ECO:0000313" key="14">
    <source>
        <dbReference type="Proteomes" id="UP000007013"/>
    </source>
</evidence>
<keyword evidence="6" id="KW-0067">ATP-binding</keyword>
<dbReference type="eggNOG" id="COG2204">
    <property type="taxonomic scope" value="Bacteria"/>
</dbReference>
<dbReference type="Proteomes" id="UP000007013">
    <property type="component" value="Chromosome"/>
</dbReference>
<evidence type="ECO:0000259" key="11">
    <source>
        <dbReference type="PROSITE" id="PS50110"/>
    </source>
</evidence>
<accession>B1ZPX8</accession>
<keyword evidence="3" id="KW-0808">Transferase</keyword>
<dbReference type="InterPro" id="IPR000014">
    <property type="entry name" value="PAS"/>
</dbReference>
<keyword evidence="9" id="KW-0472">Membrane</keyword>
<dbReference type="InterPro" id="IPR036890">
    <property type="entry name" value="HATPase_C_sf"/>
</dbReference>
<evidence type="ECO:0000256" key="3">
    <source>
        <dbReference type="ARBA" id="ARBA00022679"/>
    </source>
</evidence>
<dbReference type="InterPro" id="IPR036097">
    <property type="entry name" value="HisK_dim/P_sf"/>
</dbReference>
<keyword evidence="4" id="KW-0547">Nucleotide-binding</keyword>
<dbReference type="Gene3D" id="3.30.565.10">
    <property type="entry name" value="Histidine kinase-like ATPase, C-terminal domain"/>
    <property type="match status" value="1"/>
</dbReference>
<dbReference type="STRING" id="452637.Oter_4428"/>
<keyword evidence="7" id="KW-0902">Two-component regulatory system</keyword>
<evidence type="ECO:0000256" key="7">
    <source>
        <dbReference type="ARBA" id="ARBA00023012"/>
    </source>
</evidence>
<dbReference type="InterPro" id="IPR001789">
    <property type="entry name" value="Sig_transdc_resp-reg_receiver"/>
</dbReference>
<dbReference type="InterPro" id="IPR005467">
    <property type="entry name" value="His_kinase_dom"/>
</dbReference>
<dbReference type="Gene3D" id="1.10.287.130">
    <property type="match status" value="1"/>
</dbReference>
<feature type="domain" description="PAS" evidence="12">
    <location>
        <begin position="117"/>
        <end position="163"/>
    </location>
</feature>
<dbReference type="InterPro" id="IPR003594">
    <property type="entry name" value="HATPase_dom"/>
</dbReference>
<dbReference type="Pfam" id="PF02518">
    <property type="entry name" value="HATPase_c"/>
    <property type="match status" value="1"/>
</dbReference>
<dbReference type="SMART" id="SM00091">
    <property type="entry name" value="PAS"/>
    <property type="match status" value="1"/>
</dbReference>
<evidence type="ECO:0000259" key="12">
    <source>
        <dbReference type="PROSITE" id="PS50112"/>
    </source>
</evidence>
<dbReference type="SUPFAM" id="SSF55874">
    <property type="entry name" value="ATPase domain of HSP90 chaperone/DNA topoisomerase II/histidine kinase"/>
    <property type="match status" value="1"/>
</dbReference>
<dbReference type="Pfam" id="PF13426">
    <property type="entry name" value="PAS_9"/>
    <property type="match status" value="1"/>
</dbReference>
<dbReference type="SUPFAM" id="SSF55785">
    <property type="entry name" value="PYP-like sensor domain (PAS domain)"/>
    <property type="match status" value="1"/>
</dbReference>
<dbReference type="eggNOG" id="COG4191">
    <property type="taxonomic scope" value="Bacteria"/>
</dbReference>
<dbReference type="GO" id="GO:0000155">
    <property type="term" value="F:phosphorelay sensor kinase activity"/>
    <property type="evidence" value="ECO:0007669"/>
    <property type="project" value="InterPro"/>
</dbReference>
<dbReference type="PRINTS" id="PR00344">
    <property type="entry name" value="BCTRLSENSOR"/>
</dbReference>
<dbReference type="SUPFAM" id="SSF47384">
    <property type="entry name" value="Homodimeric domain of signal transducing histidine kinase"/>
    <property type="match status" value="1"/>
</dbReference>
<evidence type="ECO:0000256" key="6">
    <source>
        <dbReference type="ARBA" id="ARBA00022840"/>
    </source>
</evidence>
<evidence type="ECO:0000256" key="8">
    <source>
        <dbReference type="PROSITE-ProRule" id="PRU00169"/>
    </source>
</evidence>
<dbReference type="InterPro" id="IPR011006">
    <property type="entry name" value="CheY-like_superfamily"/>
</dbReference>
<dbReference type="InterPro" id="IPR004358">
    <property type="entry name" value="Sig_transdc_His_kin-like_C"/>
</dbReference>
<feature type="domain" description="Histidine kinase" evidence="10">
    <location>
        <begin position="253"/>
        <end position="475"/>
    </location>
</feature>
<evidence type="ECO:0000256" key="2">
    <source>
        <dbReference type="ARBA" id="ARBA00012438"/>
    </source>
</evidence>
<dbReference type="GO" id="GO:0005524">
    <property type="term" value="F:ATP binding"/>
    <property type="evidence" value="ECO:0007669"/>
    <property type="project" value="UniProtKB-KW"/>
</dbReference>
<evidence type="ECO:0000256" key="9">
    <source>
        <dbReference type="SAM" id="Phobius"/>
    </source>
</evidence>
<dbReference type="PROSITE" id="PS50109">
    <property type="entry name" value="HIS_KIN"/>
    <property type="match status" value="1"/>
</dbReference>
<dbReference type="PANTHER" id="PTHR43065:SF46">
    <property type="entry name" value="C4-DICARBOXYLATE TRANSPORT SENSOR PROTEIN DCTB"/>
    <property type="match status" value="1"/>
</dbReference>
<feature type="transmembrane region" description="Helical" evidence="9">
    <location>
        <begin position="45"/>
        <end position="67"/>
    </location>
</feature>
<proteinExistence type="predicted"/>
<evidence type="ECO:0000256" key="5">
    <source>
        <dbReference type="ARBA" id="ARBA00022777"/>
    </source>
</evidence>
<dbReference type="EC" id="2.7.13.3" evidence="2"/>
<dbReference type="NCBIfam" id="TIGR00229">
    <property type="entry name" value="sensory_box"/>
    <property type="match status" value="1"/>
</dbReference>
<keyword evidence="5 13" id="KW-0418">Kinase</keyword>
<keyword evidence="9" id="KW-1133">Transmembrane helix</keyword>
<feature type="modified residue" description="4-aspartylphosphate" evidence="8">
    <location>
        <position position="547"/>
    </location>
</feature>
<dbReference type="eggNOG" id="COG3829">
    <property type="taxonomic scope" value="Bacteria"/>
</dbReference>
<dbReference type="EMBL" id="CP001032">
    <property type="protein sequence ID" value="ACB77699.1"/>
    <property type="molecule type" value="Genomic_DNA"/>
</dbReference>
<dbReference type="PROSITE" id="PS50110">
    <property type="entry name" value="RESPONSE_REGULATORY"/>
    <property type="match status" value="1"/>
</dbReference>
<keyword evidence="8" id="KW-0597">Phosphoprotein</keyword>
<evidence type="ECO:0000259" key="10">
    <source>
        <dbReference type="PROSITE" id="PS50109"/>
    </source>
</evidence>
<dbReference type="SUPFAM" id="SSF52172">
    <property type="entry name" value="CheY-like"/>
    <property type="match status" value="1"/>
</dbReference>
<protein>
    <recommendedName>
        <fullName evidence="2">histidine kinase</fullName>
        <ecNumber evidence="2">2.7.13.3</ecNumber>
    </recommendedName>
</protein>
<dbReference type="SMART" id="SM00448">
    <property type="entry name" value="REC"/>
    <property type="match status" value="1"/>
</dbReference>
<feature type="transmembrane region" description="Helical" evidence="9">
    <location>
        <begin position="73"/>
        <end position="95"/>
    </location>
</feature>
<dbReference type="PANTHER" id="PTHR43065">
    <property type="entry name" value="SENSOR HISTIDINE KINASE"/>
    <property type="match status" value="1"/>
</dbReference>
<dbReference type="InterPro" id="IPR035965">
    <property type="entry name" value="PAS-like_dom_sf"/>
</dbReference>
<evidence type="ECO:0000256" key="4">
    <source>
        <dbReference type="ARBA" id="ARBA00022741"/>
    </source>
</evidence>
<sequence>MRYGMSIRAVSPMSGQLPHPTIAATVRATLSRVGRTLTHTSPVRLLLLICVTIAVTHSLTMLSLHPWHAILPGWAHSLVESVLLVIVLFPALYFFSFRPLIAQVSECQRAEAIMRESEHKYRQLFECLGDAALLFDSAMGRVIDANHEAERMFGRPRAQIVGKRCDAFFPSEKAQEYRQRMTPRVGGATANLEAEVRTSDGRVLPVHISTAALTLFGRDLVVGLFRDITEFKTLHGELLRAQRLECVGALASGIAHDLSNVLVPVVFATDILRRAPREEQEQALLDTIHSSAGRAIQIARQIIAFVRGGESRRTELQLRDVLHETAEMARVVFPKSIRIREDLPEDLWPVRADAAQMAQVLMNLAVNARDAMPDGGELQFAAGNLAECDLARNGISGARPGPYAVFSVADTGSGIPAEHRDQIFDPFFTTKPAGQGTGLGLAITRDIVTSHDGFIQLISQSGHGTKFRIFLPAIAASEAEPLQRQGSALPAGQGELALVVDDESTVLEMTCLALEKAGYEVLRASDGAEALAAAAGHGAGLKVAVVDTVMPFLGSHAVIQALHEVNPSLSIIQTSASIGAARNGDRAASMPHAFLPKPFLVEQLLVAVHEALQAQRLRGNGK</sequence>
<reference evidence="13 14" key="1">
    <citation type="journal article" date="2011" name="J. Bacteriol.">
        <title>Genome sequence of the verrucomicrobium Opitutus terrae PB90-1, an abundant inhabitant of rice paddy soil ecosystems.</title>
        <authorList>
            <person name="van Passel M.W."/>
            <person name="Kant R."/>
            <person name="Palva A."/>
            <person name="Copeland A."/>
            <person name="Lucas S."/>
            <person name="Lapidus A."/>
            <person name="Glavina del Rio T."/>
            <person name="Pitluck S."/>
            <person name="Goltsman E."/>
            <person name="Clum A."/>
            <person name="Sun H."/>
            <person name="Schmutz J."/>
            <person name="Larimer F.W."/>
            <person name="Land M.L."/>
            <person name="Hauser L."/>
            <person name="Kyrpides N."/>
            <person name="Mikhailova N."/>
            <person name="Richardson P.P."/>
            <person name="Janssen P.H."/>
            <person name="de Vos W.M."/>
            <person name="Smidt H."/>
        </authorList>
    </citation>
    <scope>NUCLEOTIDE SEQUENCE [LARGE SCALE GENOMIC DNA]</scope>
    <source>
        <strain evidence="14">DSM 11246 / JCM 15787 / PB90-1</strain>
    </source>
</reference>
<dbReference type="AlphaFoldDB" id="B1ZPX8"/>
<keyword evidence="14" id="KW-1185">Reference proteome</keyword>
<comment type="catalytic activity">
    <reaction evidence="1">
        <text>ATP + protein L-histidine = ADP + protein N-phospho-L-histidine.</text>
        <dbReference type="EC" id="2.7.13.3"/>
    </reaction>
</comment>
<dbReference type="Gene3D" id="3.30.450.20">
    <property type="entry name" value="PAS domain"/>
    <property type="match status" value="1"/>
</dbReference>
<organism evidence="13 14">
    <name type="scientific">Opitutus terrae (strain DSM 11246 / JCM 15787 / PB90-1)</name>
    <dbReference type="NCBI Taxonomy" id="452637"/>
    <lineage>
        <taxon>Bacteria</taxon>
        <taxon>Pseudomonadati</taxon>
        <taxon>Verrucomicrobiota</taxon>
        <taxon>Opitutia</taxon>
        <taxon>Opitutales</taxon>
        <taxon>Opitutaceae</taxon>
        <taxon>Opitutus</taxon>
    </lineage>
</organism>
<name>B1ZPX8_OPITP</name>